<evidence type="ECO:0000313" key="3">
    <source>
        <dbReference type="Proteomes" id="UP000095214"/>
    </source>
</evidence>
<dbReference type="OrthoDB" id="3425563at2"/>
<sequence length="196" mass="21957">MLAVLRKCDKALAVVFAALIIVFIVAAFTVPEFWDWLWQRHHNQLSWYIRPLFLVPFCWFSYKRSWAGVMATVLLLLTSMGWFAPPTEASPQVQQFLQFEQQYLQGDWTPGKVLLTLLVPLSLAALAAALWRRNVWLGVAVLALIAVAKSLWSVVFAGEAGAKVLLPAAVGLVLCGGCLWLGTRFSRSRTADKRPR</sequence>
<dbReference type="KEGG" id="phon:BH719_04655"/>
<keyword evidence="1" id="KW-1133">Transmembrane helix</keyword>
<reference evidence="2 3" key="1">
    <citation type="submission" date="2016-09" db="EMBL/GenBank/DDBJ databases">
        <title>Complete genome sequence of Actinomyces hongkongensis HKU8.</title>
        <authorList>
            <person name="Gao Y.-X."/>
            <person name="Zhou Y.-Y."/>
            <person name="Xie Y."/>
            <person name="Wang M."/>
            <person name="Wang S.-J."/>
            <person name="Shen S.-G."/>
        </authorList>
    </citation>
    <scope>NUCLEOTIDE SEQUENCE [LARGE SCALE GENOMIC DNA]</scope>
    <source>
        <strain evidence="2 3">HKU8</strain>
    </source>
</reference>
<accession>A0A1D8B284</accession>
<name>A0A1D8B284_9ACTO</name>
<feature type="transmembrane region" description="Helical" evidence="1">
    <location>
        <begin position="12"/>
        <end position="33"/>
    </location>
</feature>
<feature type="transmembrane region" description="Helical" evidence="1">
    <location>
        <begin position="164"/>
        <end position="183"/>
    </location>
</feature>
<keyword evidence="1" id="KW-0812">Transmembrane</keyword>
<gene>
    <name evidence="2" type="ORF">BH719_04655</name>
</gene>
<feature type="transmembrane region" description="Helical" evidence="1">
    <location>
        <begin position="67"/>
        <end position="84"/>
    </location>
</feature>
<evidence type="ECO:0000256" key="1">
    <source>
        <dbReference type="SAM" id="Phobius"/>
    </source>
</evidence>
<dbReference type="AlphaFoldDB" id="A0A1D8B284"/>
<keyword evidence="3" id="KW-1185">Reference proteome</keyword>
<dbReference type="EMBL" id="CP017298">
    <property type="protein sequence ID" value="AOS47238.1"/>
    <property type="molecule type" value="Genomic_DNA"/>
</dbReference>
<keyword evidence="1" id="KW-0472">Membrane</keyword>
<feature type="transmembrane region" description="Helical" evidence="1">
    <location>
        <begin position="113"/>
        <end position="131"/>
    </location>
</feature>
<dbReference type="RefSeq" id="WP_009743601.1">
    <property type="nucleotide sequence ID" value="NZ_CP017298.1"/>
</dbReference>
<protein>
    <submittedName>
        <fullName evidence="2">Uncharacterized protein</fullName>
    </submittedName>
</protein>
<feature type="transmembrane region" description="Helical" evidence="1">
    <location>
        <begin position="45"/>
        <end position="62"/>
    </location>
</feature>
<feature type="transmembrane region" description="Helical" evidence="1">
    <location>
        <begin position="136"/>
        <end position="158"/>
    </location>
</feature>
<evidence type="ECO:0000313" key="2">
    <source>
        <dbReference type="EMBL" id="AOS47238.1"/>
    </source>
</evidence>
<dbReference type="Proteomes" id="UP000095214">
    <property type="component" value="Chromosome"/>
</dbReference>
<proteinExistence type="predicted"/>
<organism evidence="2 3">
    <name type="scientific">Pauljensenia hongkongensis</name>
    <dbReference type="NCBI Taxonomy" id="178339"/>
    <lineage>
        <taxon>Bacteria</taxon>
        <taxon>Bacillati</taxon>
        <taxon>Actinomycetota</taxon>
        <taxon>Actinomycetes</taxon>
        <taxon>Actinomycetales</taxon>
        <taxon>Actinomycetaceae</taxon>
        <taxon>Pauljensenia</taxon>
    </lineage>
</organism>